<keyword evidence="2" id="KW-1185">Reference proteome</keyword>
<sequence>GHGISCKTIMDEGPVDMMVPDGCKDEVVIRFLLGFDISQQLQTKWWRILKGKAPIKR</sequence>
<gene>
    <name evidence="1" type="ORF">FKW44_013369</name>
</gene>
<accession>A0A7T8HLC9</accession>
<proteinExistence type="predicted"/>
<dbReference type="EMBL" id="CP045897">
    <property type="protein sequence ID" value="QQP51886.1"/>
    <property type="molecule type" value="Genomic_DNA"/>
</dbReference>
<name>A0A7T8HLC9_CALRO</name>
<feature type="non-terminal residue" evidence="1">
    <location>
        <position position="1"/>
    </location>
</feature>
<evidence type="ECO:0000313" key="1">
    <source>
        <dbReference type="EMBL" id="QQP51886.1"/>
    </source>
</evidence>
<dbReference type="AlphaFoldDB" id="A0A7T8HLC9"/>
<dbReference type="Proteomes" id="UP000595437">
    <property type="component" value="Chromosome 8"/>
</dbReference>
<organism evidence="1 2">
    <name type="scientific">Caligus rogercresseyi</name>
    <name type="common">Sea louse</name>
    <dbReference type="NCBI Taxonomy" id="217165"/>
    <lineage>
        <taxon>Eukaryota</taxon>
        <taxon>Metazoa</taxon>
        <taxon>Ecdysozoa</taxon>
        <taxon>Arthropoda</taxon>
        <taxon>Crustacea</taxon>
        <taxon>Multicrustacea</taxon>
        <taxon>Hexanauplia</taxon>
        <taxon>Copepoda</taxon>
        <taxon>Siphonostomatoida</taxon>
        <taxon>Caligidae</taxon>
        <taxon>Caligus</taxon>
    </lineage>
</organism>
<reference evidence="2" key="1">
    <citation type="submission" date="2021-01" db="EMBL/GenBank/DDBJ databases">
        <title>Caligus Genome Assembly.</title>
        <authorList>
            <person name="Gallardo-Escarate C."/>
        </authorList>
    </citation>
    <scope>NUCLEOTIDE SEQUENCE [LARGE SCALE GENOMIC DNA]</scope>
</reference>
<evidence type="ECO:0000313" key="2">
    <source>
        <dbReference type="Proteomes" id="UP000595437"/>
    </source>
</evidence>
<feature type="non-terminal residue" evidence="1">
    <location>
        <position position="57"/>
    </location>
</feature>
<protein>
    <submittedName>
        <fullName evidence="1">Uncharacterized protein</fullName>
    </submittedName>
</protein>